<dbReference type="PROSITE" id="PS50826">
    <property type="entry name" value="RUN"/>
    <property type="match status" value="1"/>
</dbReference>
<dbReference type="SMART" id="SM01175">
    <property type="entry name" value="DUF4206"/>
    <property type="match status" value="1"/>
</dbReference>
<dbReference type="SMART" id="SM00593">
    <property type="entry name" value="RUN"/>
    <property type="match status" value="1"/>
</dbReference>
<dbReference type="InterPro" id="IPR004012">
    <property type="entry name" value="Run_dom"/>
</dbReference>
<keyword evidence="8" id="KW-0072">Autophagy</keyword>
<dbReference type="CDD" id="cd15489">
    <property type="entry name" value="PHD_SF"/>
    <property type="match status" value="1"/>
</dbReference>
<evidence type="ECO:0000259" key="10">
    <source>
        <dbReference type="PROSITE" id="PS50826"/>
    </source>
</evidence>
<dbReference type="SUPFAM" id="SSF140741">
    <property type="entry name" value="RUN domain-like"/>
    <property type="match status" value="1"/>
</dbReference>
<keyword evidence="5" id="KW-0967">Endosome</keyword>
<name>A0ABM1BRP2_LIMPO</name>
<dbReference type="InterPro" id="IPR047326">
    <property type="entry name" value="RUN_PLEKHM1"/>
</dbReference>
<dbReference type="RefSeq" id="XP_013787360.1">
    <property type="nucleotide sequence ID" value="XM_013931906.2"/>
</dbReference>
<dbReference type="Proteomes" id="UP000694941">
    <property type="component" value="Unplaced"/>
</dbReference>
<keyword evidence="7" id="KW-0862">Zinc</keyword>
<evidence type="ECO:0000256" key="8">
    <source>
        <dbReference type="ARBA" id="ARBA00023006"/>
    </source>
</evidence>
<dbReference type="Gene3D" id="1.20.58.900">
    <property type="match status" value="1"/>
</dbReference>
<proteinExistence type="predicted"/>
<evidence type="ECO:0000256" key="9">
    <source>
        <dbReference type="SAM" id="MobiDB-lite"/>
    </source>
</evidence>
<organism evidence="11 12">
    <name type="scientific">Limulus polyphemus</name>
    <name type="common">Atlantic horseshoe crab</name>
    <dbReference type="NCBI Taxonomy" id="6850"/>
    <lineage>
        <taxon>Eukaryota</taxon>
        <taxon>Metazoa</taxon>
        <taxon>Ecdysozoa</taxon>
        <taxon>Arthropoda</taxon>
        <taxon>Chelicerata</taxon>
        <taxon>Merostomata</taxon>
        <taxon>Xiphosura</taxon>
        <taxon>Limulidae</taxon>
        <taxon>Limulus</taxon>
    </lineage>
</organism>
<feature type="compositionally biased region" description="Basic and acidic residues" evidence="9">
    <location>
        <begin position="386"/>
        <end position="397"/>
    </location>
</feature>
<reference evidence="12" key="1">
    <citation type="submission" date="2025-08" db="UniProtKB">
        <authorList>
            <consortium name="RefSeq"/>
        </authorList>
    </citation>
    <scope>IDENTIFICATION</scope>
    <source>
        <tissue evidence="12">Muscle</tissue>
    </source>
</reference>
<keyword evidence="2" id="KW-0597">Phosphoprotein</keyword>
<keyword evidence="4" id="KW-0677">Repeat</keyword>
<feature type="compositionally biased region" description="Low complexity" evidence="9">
    <location>
        <begin position="398"/>
        <end position="407"/>
    </location>
</feature>
<dbReference type="GeneID" id="106471311"/>
<sequence>MSNLLKKALSPTIEQEVKEVFIKNSLTAELGRAIRHLQKENIDKTGPVYNGEGLSYTCTCLEAIFIHGIKDKFANKVSAVLSGAVDKMPEVDFWPVVMVCSHKDVLKQVQQLSQITTDIGRCRAWLRMALNEGLITSYVEAILQDKTTLHSYYRSTAYLRDPEEPAIMKQYLDGLDVFSFELSFDTTVLNSWTRAPLALAGLWIPPEVPEPVMPAEDVEDFFQNEEVKGQKHSNKSTKYVDKKNEIIFGCDNKSSQLQHLPFAQVTDTIAADQSDNLHEIEQVGEESVSLSLKWSGVDEDASTLASPSSVPDLETVLESSPLASGNNLSRQRGWSSSFDEHQTKVDDNQSYDSLLQSYNQHRSRTLIGTPEMSDFINSVVTPDTTEDTKSKKEKELESSASSCSSEPSSLEAMEFEVIPKVYALTSDHNDQRTQFLLSVLGKICPEQGLDSQSYQCHGCGRPIGMIYGKAYVCTYDGHNYCYECHENEEHVIPARVLLNWDFQKYPVAKLTKIFLNRVEQEPLLDVRILNPLLYSVVEELAALQTLRTQLSFLRSYLFTCRESVAEELRKRVWPREYLYEHVHLYSLADLQQVNNGILSQHLYKAVNFALNHVLHCPLCSQKGFICELCNNPHVIYPFETDVTYRCEQCLAVYHSTCMTEKQHCPKCERRKKREEPRILD</sequence>
<gene>
    <name evidence="12" type="primary">LOC106471311</name>
</gene>
<evidence type="ECO:0000256" key="4">
    <source>
        <dbReference type="ARBA" id="ARBA00022737"/>
    </source>
</evidence>
<feature type="region of interest" description="Disordered" evidence="9">
    <location>
        <begin position="379"/>
        <end position="407"/>
    </location>
</feature>
<protein>
    <submittedName>
        <fullName evidence="12">Uncharacterized protein LOC106471311</fullName>
    </submittedName>
</protein>
<dbReference type="InterPro" id="IPR051366">
    <property type="entry name" value="DEF8"/>
</dbReference>
<keyword evidence="11" id="KW-1185">Reference proteome</keyword>
<evidence type="ECO:0000313" key="12">
    <source>
        <dbReference type="RefSeq" id="XP_013787360.1"/>
    </source>
</evidence>
<dbReference type="InterPro" id="IPR037213">
    <property type="entry name" value="Run_dom_sf"/>
</dbReference>
<evidence type="ECO:0000256" key="2">
    <source>
        <dbReference type="ARBA" id="ARBA00022553"/>
    </source>
</evidence>
<dbReference type="PANTHER" id="PTHR12326">
    <property type="entry name" value="PLECKSTRIN HOMOLOGY DOMAIN CONTAINING PROTEIN"/>
    <property type="match status" value="1"/>
</dbReference>
<evidence type="ECO:0000256" key="1">
    <source>
        <dbReference type="ARBA" id="ARBA00004603"/>
    </source>
</evidence>
<evidence type="ECO:0000256" key="3">
    <source>
        <dbReference type="ARBA" id="ARBA00022723"/>
    </source>
</evidence>
<dbReference type="PANTHER" id="PTHR12326:SF12">
    <property type="entry name" value="PLECKSTRIN HOMOLOGY AND RUN DOMAIN CONTAINING M1"/>
    <property type="match status" value="1"/>
</dbReference>
<dbReference type="Pfam" id="PF02759">
    <property type="entry name" value="RUN"/>
    <property type="match status" value="1"/>
</dbReference>
<evidence type="ECO:0000256" key="6">
    <source>
        <dbReference type="ARBA" id="ARBA00022771"/>
    </source>
</evidence>
<dbReference type="CDD" id="cd17679">
    <property type="entry name" value="RUN_PLEKHM1"/>
    <property type="match status" value="1"/>
</dbReference>
<feature type="domain" description="RUN" evidence="10">
    <location>
        <begin position="48"/>
        <end position="187"/>
    </location>
</feature>
<dbReference type="Pfam" id="PF13901">
    <property type="entry name" value="RH_dom"/>
    <property type="match status" value="1"/>
</dbReference>
<keyword evidence="6" id="KW-0863">Zinc-finger</keyword>
<accession>A0ABM1BRP2</accession>
<feature type="region of interest" description="Disordered" evidence="9">
    <location>
        <begin position="319"/>
        <end position="345"/>
    </location>
</feature>
<evidence type="ECO:0000256" key="5">
    <source>
        <dbReference type="ARBA" id="ARBA00022753"/>
    </source>
</evidence>
<dbReference type="InterPro" id="IPR025258">
    <property type="entry name" value="RH_dom"/>
</dbReference>
<feature type="compositionally biased region" description="Polar residues" evidence="9">
    <location>
        <begin position="319"/>
        <end position="337"/>
    </location>
</feature>
<comment type="subcellular location">
    <subcellularLocation>
        <location evidence="1">Late endosome</location>
    </subcellularLocation>
</comment>
<evidence type="ECO:0000313" key="11">
    <source>
        <dbReference type="Proteomes" id="UP000694941"/>
    </source>
</evidence>
<keyword evidence="3" id="KW-0479">Metal-binding</keyword>
<evidence type="ECO:0000256" key="7">
    <source>
        <dbReference type="ARBA" id="ARBA00022833"/>
    </source>
</evidence>